<organism evidence="7">
    <name type="scientific">hydrothermal vent metagenome</name>
    <dbReference type="NCBI Taxonomy" id="652676"/>
    <lineage>
        <taxon>unclassified sequences</taxon>
        <taxon>metagenomes</taxon>
        <taxon>ecological metagenomes</taxon>
    </lineage>
</organism>
<dbReference type="EMBL" id="UOEY01000131">
    <property type="protein sequence ID" value="VAW41630.1"/>
    <property type="molecule type" value="Genomic_DNA"/>
</dbReference>
<keyword evidence="4" id="KW-0732">Signal</keyword>
<accession>A0A3B0VMA4</accession>
<gene>
    <name evidence="7" type="ORF">MNBD_DELTA04-1813</name>
</gene>
<dbReference type="PANTHER" id="PTHR35093:SF8">
    <property type="entry name" value="OUTER MEMBRANE PROTEIN NMB0088-RELATED"/>
    <property type="match status" value="1"/>
</dbReference>
<evidence type="ECO:0000256" key="1">
    <source>
        <dbReference type="ARBA" id="ARBA00004571"/>
    </source>
</evidence>
<keyword evidence="6" id="KW-0998">Cell outer membrane</keyword>
<protein>
    <submittedName>
        <fullName evidence="7">Long-chain fatty acid transport protein</fullName>
    </submittedName>
</protein>
<dbReference type="GO" id="GO:0009279">
    <property type="term" value="C:cell outer membrane"/>
    <property type="evidence" value="ECO:0007669"/>
    <property type="project" value="UniProtKB-SubCell"/>
</dbReference>
<feature type="non-terminal residue" evidence="7">
    <location>
        <position position="131"/>
    </location>
</feature>
<keyword evidence="3" id="KW-0812">Transmembrane</keyword>
<dbReference type="Gene3D" id="2.40.160.60">
    <property type="entry name" value="Outer membrane protein transport protein (OMPP1/FadL/TodX)"/>
    <property type="match status" value="1"/>
</dbReference>
<dbReference type="InterPro" id="IPR005017">
    <property type="entry name" value="OMPP1/FadL/TodX"/>
</dbReference>
<evidence type="ECO:0000256" key="5">
    <source>
        <dbReference type="ARBA" id="ARBA00023136"/>
    </source>
</evidence>
<dbReference type="PANTHER" id="PTHR35093">
    <property type="entry name" value="OUTER MEMBRANE PROTEIN NMB0088-RELATED"/>
    <property type="match status" value="1"/>
</dbReference>
<evidence type="ECO:0000256" key="6">
    <source>
        <dbReference type="ARBA" id="ARBA00023237"/>
    </source>
</evidence>
<dbReference type="SUPFAM" id="SSF56935">
    <property type="entry name" value="Porins"/>
    <property type="match status" value="1"/>
</dbReference>
<evidence type="ECO:0000256" key="2">
    <source>
        <dbReference type="ARBA" id="ARBA00022452"/>
    </source>
</evidence>
<keyword evidence="2" id="KW-1134">Transmembrane beta strand</keyword>
<reference evidence="7" key="1">
    <citation type="submission" date="2018-06" db="EMBL/GenBank/DDBJ databases">
        <authorList>
            <person name="Zhirakovskaya E."/>
        </authorList>
    </citation>
    <scope>NUCLEOTIDE SEQUENCE</scope>
</reference>
<dbReference type="Pfam" id="PF03349">
    <property type="entry name" value="Toluene_X"/>
    <property type="match status" value="1"/>
</dbReference>
<sequence length="131" mass="14601">MLKKSVLFLLGLMICHQSVVFASGYRVPEQSVNSTALSCAYVANANDVDAAYYNPANMSWFAAGMSAMGGMTYINLPAINYNDNRSPALNGESEVENFFIPQFFMISPRYHNFRFGFALTFPAGLAKRWED</sequence>
<name>A0A3B0VMA4_9ZZZZ</name>
<comment type="subcellular location">
    <subcellularLocation>
        <location evidence="1">Cell outer membrane</location>
        <topology evidence="1">Multi-pass membrane protein</topology>
    </subcellularLocation>
</comment>
<keyword evidence="5" id="KW-0472">Membrane</keyword>
<evidence type="ECO:0000256" key="4">
    <source>
        <dbReference type="ARBA" id="ARBA00022729"/>
    </source>
</evidence>
<dbReference type="AlphaFoldDB" id="A0A3B0VMA4"/>
<proteinExistence type="predicted"/>
<dbReference type="GO" id="GO:0015483">
    <property type="term" value="F:long-chain fatty acid transporting porin activity"/>
    <property type="evidence" value="ECO:0007669"/>
    <property type="project" value="TreeGrafter"/>
</dbReference>
<evidence type="ECO:0000256" key="3">
    <source>
        <dbReference type="ARBA" id="ARBA00022692"/>
    </source>
</evidence>
<evidence type="ECO:0000313" key="7">
    <source>
        <dbReference type="EMBL" id="VAW41630.1"/>
    </source>
</evidence>